<keyword evidence="3" id="KW-1185">Reference proteome</keyword>
<feature type="compositionally biased region" description="Basic and acidic residues" evidence="1">
    <location>
        <begin position="45"/>
        <end position="66"/>
    </location>
</feature>
<dbReference type="EnsemblPlants" id="ONIVA03G09940.1">
    <property type="protein sequence ID" value="ONIVA03G09940.1"/>
    <property type="gene ID" value="ONIVA03G09940"/>
</dbReference>
<dbReference type="Gramene" id="ONIVA03G09940.1">
    <property type="protein sequence ID" value="ONIVA03G09940.1"/>
    <property type="gene ID" value="ONIVA03G09940"/>
</dbReference>
<name>A0A0E0GJA7_ORYNI</name>
<dbReference type="HOGENOM" id="CLU_1091460_0_0_1"/>
<reference evidence="2" key="1">
    <citation type="submission" date="2015-04" db="UniProtKB">
        <authorList>
            <consortium name="EnsemblPlants"/>
        </authorList>
    </citation>
    <scope>IDENTIFICATION</scope>
    <source>
        <strain evidence="2">SL10</strain>
    </source>
</reference>
<organism evidence="2">
    <name type="scientific">Oryza nivara</name>
    <name type="common">Indian wild rice</name>
    <name type="synonym">Oryza sativa f. spontanea</name>
    <dbReference type="NCBI Taxonomy" id="4536"/>
    <lineage>
        <taxon>Eukaryota</taxon>
        <taxon>Viridiplantae</taxon>
        <taxon>Streptophyta</taxon>
        <taxon>Embryophyta</taxon>
        <taxon>Tracheophyta</taxon>
        <taxon>Spermatophyta</taxon>
        <taxon>Magnoliopsida</taxon>
        <taxon>Liliopsida</taxon>
        <taxon>Poales</taxon>
        <taxon>Poaceae</taxon>
        <taxon>BOP clade</taxon>
        <taxon>Oryzoideae</taxon>
        <taxon>Oryzeae</taxon>
        <taxon>Oryzinae</taxon>
        <taxon>Oryza</taxon>
    </lineage>
</organism>
<evidence type="ECO:0000256" key="1">
    <source>
        <dbReference type="SAM" id="MobiDB-lite"/>
    </source>
</evidence>
<protein>
    <submittedName>
        <fullName evidence="2">Uncharacterized protein</fullName>
    </submittedName>
</protein>
<proteinExistence type="predicted"/>
<reference evidence="2" key="2">
    <citation type="submission" date="2018-04" db="EMBL/GenBank/DDBJ databases">
        <title>OnivRS2 (Oryza nivara Reference Sequence Version 2).</title>
        <authorList>
            <person name="Zhang J."/>
            <person name="Kudrna D."/>
            <person name="Lee S."/>
            <person name="Talag J."/>
            <person name="Rajasekar S."/>
            <person name="Welchert J."/>
            <person name="Hsing Y.-I."/>
            <person name="Wing R.A."/>
        </authorList>
    </citation>
    <scope>NUCLEOTIDE SEQUENCE [LARGE SCALE GENOMIC DNA]</scope>
    <source>
        <strain evidence="2">SL10</strain>
    </source>
</reference>
<accession>A0A0E0GJA7</accession>
<dbReference type="Proteomes" id="UP000006591">
    <property type="component" value="Chromosome 3"/>
</dbReference>
<evidence type="ECO:0000313" key="2">
    <source>
        <dbReference type="EnsemblPlants" id="ONIVA03G09940.1"/>
    </source>
</evidence>
<dbReference type="AlphaFoldDB" id="A0A0E0GJA7"/>
<sequence length="255" mass="27247">METRRLPLRTAAYRPLALPAPWSGVGMRRRWRGNGAGVAAARPGKGGDDGSSDVRGREGGRTEHARQRMRVAWADGWVDGSRKGLTSGLTDPTCERREERLPFCPTTGWTLFQRASRFGRCSKKCPEVDAVPKHVQARFGAPMPPCGEAPSSTLLSSGPMLVQGSGKVLPCSPFTSTLGDCSSRLSASVSTTSGICRCSLPQLTLKALESGEDAAAFCLHAGRSQPLSTFWLSHAGTITHSCRLVLRRLSAPLGS</sequence>
<feature type="region of interest" description="Disordered" evidence="1">
    <location>
        <begin position="35"/>
        <end position="67"/>
    </location>
</feature>
<evidence type="ECO:0000313" key="3">
    <source>
        <dbReference type="Proteomes" id="UP000006591"/>
    </source>
</evidence>